<reference evidence="2" key="1">
    <citation type="submission" date="2016-10" db="EMBL/GenBank/DDBJ databases">
        <authorList>
            <person name="Varghese N."/>
            <person name="Submissions S."/>
        </authorList>
    </citation>
    <scope>NUCLEOTIDE SEQUENCE [LARGE SCALE GENOMIC DNA]</scope>
    <source>
        <strain evidence="2">ATCC 25963</strain>
    </source>
</reference>
<dbReference type="EMBL" id="FOMX01000005">
    <property type="protein sequence ID" value="SFD84943.1"/>
    <property type="molecule type" value="Genomic_DNA"/>
</dbReference>
<dbReference type="OrthoDB" id="9783759at2"/>
<dbReference type="RefSeq" id="WP_096330642.1">
    <property type="nucleotide sequence ID" value="NZ_FOMX01000005.1"/>
</dbReference>
<proteinExistence type="predicted"/>
<dbReference type="PROSITE" id="PS51318">
    <property type="entry name" value="TAT"/>
    <property type="match status" value="1"/>
</dbReference>
<dbReference type="AlphaFoldDB" id="A0A1I1VV65"/>
<evidence type="ECO:0000313" key="2">
    <source>
        <dbReference type="Proteomes" id="UP000199400"/>
    </source>
</evidence>
<dbReference type="Proteomes" id="UP000199400">
    <property type="component" value="Unassembled WGS sequence"/>
</dbReference>
<dbReference type="STRING" id="54.SAMN02745121_01841"/>
<gene>
    <name evidence="1" type="ORF">SAMN02745121_01841</name>
</gene>
<sequence length="502" mass="54852">MQRRTFMKSLGVATAAGASFGILRHPRRAEAYWGEWPADKLDAMIPAERQAKNVLELYLYGGMNAFDTFYAVPDWGQDTERFLHAYYNQTQARFGQCGLGNTLTEEFAEDANGQLVHLGPWVAPLRARPDIVARMRILVQRHDLLPHEGANPYALTGSRLGSPRLAGVGASIQRHFLEQPGGLRPTPYAYVLYPGVEFPTDNVLAASAIGLHPGSARPLSVTVDPGSSLSQLLTRPSVGAGRDAYDAAVDHYLAAYQQRFRPGGKGQLTRSAERSNFEFAHFARRGAGELSEVLSADLFEGVAGTECSDMAGTDKPRMQARMAASLLTRANDRARYVHWIDGGLKPNPSAGHDTHDSHVEDSSRNVTHTMQCLADIINAPNENDPAKINLDETMIVINTEFGRTPHRQGQSGLNHWPQGMVNVLIGGPITEAERGIYGAITEAEGFAQTYISPAENRMLVMMALGIYPFSSQTFAVGDVAGGVKNQFEAAQRLRDVYMGLKL</sequence>
<organism evidence="1 2">
    <name type="scientific">Nannocystis exedens</name>
    <dbReference type="NCBI Taxonomy" id="54"/>
    <lineage>
        <taxon>Bacteria</taxon>
        <taxon>Pseudomonadati</taxon>
        <taxon>Myxococcota</taxon>
        <taxon>Polyangia</taxon>
        <taxon>Nannocystales</taxon>
        <taxon>Nannocystaceae</taxon>
        <taxon>Nannocystis</taxon>
    </lineage>
</organism>
<dbReference type="InterPro" id="IPR006311">
    <property type="entry name" value="TAT_signal"/>
</dbReference>
<protein>
    <submittedName>
        <fullName evidence="1">Uncharacterized protein</fullName>
    </submittedName>
</protein>
<accession>A0A1I1VV65</accession>
<evidence type="ECO:0000313" key="1">
    <source>
        <dbReference type="EMBL" id="SFD84943.1"/>
    </source>
</evidence>
<dbReference type="Pfam" id="PF07394">
    <property type="entry name" value="DUF1501"/>
    <property type="match status" value="1"/>
</dbReference>
<keyword evidence="2" id="KW-1185">Reference proteome</keyword>
<name>A0A1I1VV65_9BACT</name>
<dbReference type="InterPro" id="IPR010869">
    <property type="entry name" value="DUF1501"/>
</dbReference>